<reference evidence="1 2" key="1">
    <citation type="submission" date="2014-04" db="EMBL/GenBank/DDBJ databases">
        <authorList>
            <consortium name="International Citrus Genome Consortium"/>
            <person name="Gmitter F."/>
            <person name="Chen C."/>
            <person name="Farmerie W."/>
            <person name="Harkins T."/>
            <person name="Desany B."/>
            <person name="Mohiuddin M."/>
            <person name="Kodira C."/>
            <person name="Borodovsky M."/>
            <person name="Lomsadze A."/>
            <person name="Burns P."/>
            <person name="Jenkins J."/>
            <person name="Prochnik S."/>
            <person name="Shu S."/>
            <person name="Chapman J."/>
            <person name="Pitluck S."/>
            <person name="Schmutz J."/>
            <person name="Rokhsar D."/>
        </authorList>
    </citation>
    <scope>NUCLEOTIDE SEQUENCE</scope>
</reference>
<name>A0A067EW06_CITSI</name>
<dbReference type="PANTHER" id="PTHR35133">
    <property type="entry name" value="PROTEIN EFFECTOR OF TRANSCRIPTION 2-RELATED"/>
    <property type="match status" value="1"/>
</dbReference>
<keyword evidence="2" id="KW-1185">Reference proteome</keyword>
<dbReference type="Pfam" id="PF19239">
    <property type="entry name" value="GIY_YIG_domain"/>
    <property type="match status" value="1"/>
</dbReference>
<organism evidence="1 2">
    <name type="scientific">Citrus sinensis</name>
    <name type="common">Sweet orange</name>
    <name type="synonym">Citrus aurantium var. sinensis</name>
    <dbReference type="NCBI Taxonomy" id="2711"/>
    <lineage>
        <taxon>Eukaryota</taxon>
        <taxon>Viridiplantae</taxon>
        <taxon>Streptophyta</taxon>
        <taxon>Embryophyta</taxon>
        <taxon>Tracheophyta</taxon>
        <taxon>Spermatophyta</taxon>
        <taxon>Magnoliopsida</taxon>
        <taxon>eudicotyledons</taxon>
        <taxon>Gunneridae</taxon>
        <taxon>Pentapetalae</taxon>
        <taxon>rosids</taxon>
        <taxon>malvids</taxon>
        <taxon>Sapindales</taxon>
        <taxon>Rutaceae</taxon>
        <taxon>Aurantioideae</taxon>
        <taxon>Citrus</taxon>
    </lineage>
</organism>
<protein>
    <recommendedName>
        <fullName evidence="3">GIY-YIG domain-containing protein</fullName>
    </recommendedName>
</protein>
<dbReference type="Proteomes" id="UP000027120">
    <property type="component" value="Unassembled WGS sequence"/>
</dbReference>
<proteinExistence type="predicted"/>
<dbReference type="InterPro" id="IPR038909">
    <property type="entry name" value="Effector_transcript"/>
</dbReference>
<sequence length="144" mass="16123">MGAAETEIIRIKREECKRTKHDAHFSKWKILVGASDWADYLLGKEGADRYRVHNLPSTSGPGVYELGIVASRSRTDRIDSDDVVVVYLGQADSVRTRLQCYGRSGAHLNNNPSNGSGCFDDIFSRRHAIAYRRAPVGVHPFENF</sequence>
<evidence type="ECO:0000313" key="1">
    <source>
        <dbReference type="EMBL" id="KDO59248.1"/>
    </source>
</evidence>
<dbReference type="AlphaFoldDB" id="A0A067EW06"/>
<evidence type="ECO:0000313" key="2">
    <source>
        <dbReference type="Proteomes" id="UP000027120"/>
    </source>
</evidence>
<dbReference type="EMBL" id="KK784941">
    <property type="protein sequence ID" value="KDO59248.1"/>
    <property type="molecule type" value="Genomic_DNA"/>
</dbReference>
<evidence type="ECO:0008006" key="3">
    <source>
        <dbReference type="Google" id="ProtNLM"/>
    </source>
</evidence>
<dbReference type="GO" id="GO:0003677">
    <property type="term" value="F:DNA binding"/>
    <property type="evidence" value="ECO:0007669"/>
    <property type="project" value="InterPro"/>
</dbReference>
<accession>A0A067EW06</accession>
<dbReference type="STRING" id="2711.A0A067EW06"/>
<dbReference type="GO" id="GO:0006355">
    <property type="term" value="P:regulation of DNA-templated transcription"/>
    <property type="evidence" value="ECO:0007669"/>
    <property type="project" value="InterPro"/>
</dbReference>
<dbReference type="PANTHER" id="PTHR35133:SF1">
    <property type="entry name" value="PROTEIN EFFECTOR OF TRANSCRIPTION 2-RELATED"/>
    <property type="match status" value="1"/>
</dbReference>
<gene>
    <name evidence="1" type="ORF">CISIN_1g041854mg</name>
</gene>